<evidence type="ECO:0000313" key="15">
    <source>
        <dbReference type="EMBL" id="KAJ7364644.1"/>
    </source>
</evidence>
<dbReference type="AlphaFoldDB" id="A0AAD7F4K2"/>
<comment type="cofactor">
    <cofactor evidence="1 13">
        <name>heme</name>
        <dbReference type="ChEBI" id="CHEBI:30413"/>
    </cofactor>
</comment>
<organism evidence="15 16">
    <name type="scientific">Mycena albidolilacea</name>
    <dbReference type="NCBI Taxonomy" id="1033008"/>
    <lineage>
        <taxon>Eukaryota</taxon>
        <taxon>Fungi</taxon>
        <taxon>Dikarya</taxon>
        <taxon>Basidiomycota</taxon>
        <taxon>Agaricomycotina</taxon>
        <taxon>Agaricomycetes</taxon>
        <taxon>Agaricomycetidae</taxon>
        <taxon>Agaricales</taxon>
        <taxon>Marasmiineae</taxon>
        <taxon>Mycenaceae</taxon>
        <taxon>Mycena</taxon>
    </lineage>
</organism>
<dbReference type="CDD" id="cd11069">
    <property type="entry name" value="CYP_FUM15-like"/>
    <property type="match status" value="1"/>
</dbReference>
<name>A0AAD7F4K2_9AGAR</name>
<comment type="subcellular location">
    <subcellularLocation>
        <location evidence="2">Membrane</location>
    </subcellularLocation>
</comment>
<protein>
    <submittedName>
        <fullName evidence="15">Cytochrome P450</fullName>
    </submittedName>
</protein>
<dbReference type="PANTHER" id="PTHR24305:SF166">
    <property type="entry name" value="CYTOCHROME P450 12A4, MITOCHONDRIAL-RELATED"/>
    <property type="match status" value="1"/>
</dbReference>
<evidence type="ECO:0000256" key="1">
    <source>
        <dbReference type="ARBA" id="ARBA00001971"/>
    </source>
</evidence>
<evidence type="ECO:0000256" key="12">
    <source>
        <dbReference type="ARBA" id="ARBA00023136"/>
    </source>
</evidence>
<reference evidence="15" key="1">
    <citation type="submission" date="2023-03" db="EMBL/GenBank/DDBJ databases">
        <title>Massive genome expansion in bonnet fungi (Mycena s.s.) driven by repeated elements and novel gene families across ecological guilds.</title>
        <authorList>
            <consortium name="Lawrence Berkeley National Laboratory"/>
            <person name="Harder C.B."/>
            <person name="Miyauchi S."/>
            <person name="Viragh M."/>
            <person name="Kuo A."/>
            <person name="Thoen E."/>
            <person name="Andreopoulos B."/>
            <person name="Lu D."/>
            <person name="Skrede I."/>
            <person name="Drula E."/>
            <person name="Henrissat B."/>
            <person name="Morin E."/>
            <person name="Kohler A."/>
            <person name="Barry K."/>
            <person name="LaButti K."/>
            <person name="Morin E."/>
            <person name="Salamov A."/>
            <person name="Lipzen A."/>
            <person name="Mereny Z."/>
            <person name="Hegedus B."/>
            <person name="Baldrian P."/>
            <person name="Stursova M."/>
            <person name="Weitz H."/>
            <person name="Taylor A."/>
            <person name="Grigoriev I.V."/>
            <person name="Nagy L.G."/>
            <person name="Martin F."/>
            <person name="Kauserud H."/>
        </authorList>
    </citation>
    <scope>NUCLEOTIDE SEQUENCE</scope>
    <source>
        <strain evidence="15">CBHHK002</strain>
    </source>
</reference>
<dbReference type="PRINTS" id="PR00463">
    <property type="entry name" value="EP450I"/>
</dbReference>
<keyword evidence="8" id="KW-1133">Transmembrane helix</keyword>
<evidence type="ECO:0000313" key="16">
    <source>
        <dbReference type="Proteomes" id="UP001218218"/>
    </source>
</evidence>
<keyword evidence="16" id="KW-1185">Reference proteome</keyword>
<proteinExistence type="inferred from homology"/>
<evidence type="ECO:0000256" key="9">
    <source>
        <dbReference type="ARBA" id="ARBA00023002"/>
    </source>
</evidence>
<dbReference type="InterPro" id="IPR001128">
    <property type="entry name" value="Cyt_P450"/>
</dbReference>
<evidence type="ECO:0000256" key="10">
    <source>
        <dbReference type="ARBA" id="ARBA00023004"/>
    </source>
</evidence>
<keyword evidence="6" id="KW-0812">Transmembrane</keyword>
<dbReference type="PANTHER" id="PTHR24305">
    <property type="entry name" value="CYTOCHROME P450"/>
    <property type="match status" value="1"/>
</dbReference>
<comment type="pathway">
    <text evidence="3">Secondary metabolite biosynthesis; terpenoid biosynthesis.</text>
</comment>
<feature type="binding site" description="axial binding residue" evidence="13">
    <location>
        <position position="522"/>
    </location>
    <ligand>
        <name>heme</name>
        <dbReference type="ChEBI" id="CHEBI:30413"/>
    </ligand>
    <ligandPart>
        <name>Fe</name>
        <dbReference type="ChEBI" id="CHEBI:18248"/>
    </ligandPart>
</feature>
<keyword evidence="5 13" id="KW-0349">Heme</keyword>
<accession>A0AAD7F4K2</accession>
<dbReference type="InterPro" id="IPR002401">
    <property type="entry name" value="Cyt_P450_E_grp-I"/>
</dbReference>
<dbReference type="SUPFAM" id="SSF48264">
    <property type="entry name" value="Cytochrome P450"/>
    <property type="match status" value="1"/>
</dbReference>
<evidence type="ECO:0000256" key="7">
    <source>
        <dbReference type="ARBA" id="ARBA00022723"/>
    </source>
</evidence>
<dbReference type="GO" id="GO:0016705">
    <property type="term" value="F:oxidoreductase activity, acting on paired donors, with incorporation or reduction of molecular oxygen"/>
    <property type="evidence" value="ECO:0007669"/>
    <property type="project" value="InterPro"/>
</dbReference>
<evidence type="ECO:0000256" key="2">
    <source>
        <dbReference type="ARBA" id="ARBA00004370"/>
    </source>
</evidence>
<dbReference type="InterPro" id="IPR036396">
    <property type="entry name" value="Cyt_P450_sf"/>
</dbReference>
<dbReference type="GO" id="GO:0005506">
    <property type="term" value="F:iron ion binding"/>
    <property type="evidence" value="ECO:0007669"/>
    <property type="project" value="InterPro"/>
</dbReference>
<keyword evidence="10 13" id="KW-0408">Iron</keyword>
<evidence type="ECO:0000256" key="14">
    <source>
        <dbReference type="RuleBase" id="RU000461"/>
    </source>
</evidence>
<evidence type="ECO:0000256" key="4">
    <source>
        <dbReference type="ARBA" id="ARBA00010617"/>
    </source>
</evidence>
<dbReference type="Proteomes" id="UP001218218">
    <property type="component" value="Unassembled WGS sequence"/>
</dbReference>
<evidence type="ECO:0000256" key="13">
    <source>
        <dbReference type="PIRSR" id="PIRSR602401-1"/>
    </source>
</evidence>
<evidence type="ECO:0000256" key="11">
    <source>
        <dbReference type="ARBA" id="ARBA00023033"/>
    </source>
</evidence>
<keyword evidence="11 14" id="KW-0503">Monooxygenase</keyword>
<dbReference type="Gene3D" id="1.10.630.10">
    <property type="entry name" value="Cytochrome P450"/>
    <property type="match status" value="1"/>
</dbReference>
<dbReference type="GO" id="GO:0004497">
    <property type="term" value="F:monooxygenase activity"/>
    <property type="evidence" value="ECO:0007669"/>
    <property type="project" value="UniProtKB-KW"/>
</dbReference>
<evidence type="ECO:0000256" key="3">
    <source>
        <dbReference type="ARBA" id="ARBA00004721"/>
    </source>
</evidence>
<keyword evidence="9 14" id="KW-0560">Oxidoreductase</keyword>
<keyword evidence="7 13" id="KW-0479">Metal-binding</keyword>
<dbReference type="EMBL" id="JARIHO010000003">
    <property type="protein sequence ID" value="KAJ7364644.1"/>
    <property type="molecule type" value="Genomic_DNA"/>
</dbReference>
<dbReference type="GO" id="GO:0016020">
    <property type="term" value="C:membrane"/>
    <property type="evidence" value="ECO:0007669"/>
    <property type="project" value="UniProtKB-SubCell"/>
</dbReference>
<gene>
    <name evidence="15" type="ORF">DFH08DRAFT_839683</name>
</gene>
<dbReference type="PROSITE" id="PS00086">
    <property type="entry name" value="CYTOCHROME_P450"/>
    <property type="match status" value="1"/>
</dbReference>
<keyword evidence="12" id="KW-0472">Membrane</keyword>
<dbReference type="InterPro" id="IPR017972">
    <property type="entry name" value="Cyt_P450_CS"/>
</dbReference>
<dbReference type="PRINTS" id="PR00385">
    <property type="entry name" value="P450"/>
</dbReference>
<evidence type="ECO:0000256" key="6">
    <source>
        <dbReference type="ARBA" id="ARBA00022692"/>
    </source>
</evidence>
<sequence length="587" mass="65302">MPAPCLFRPPLFTSSTIDDSILSRDSRFRHSIKPGTCSFCGPSTYNMRFLLDSISVLVVVWIAYALYRRRTRISISDIPGPEPESFLLGSQREALQCQAGEADFKWQAQFGHVIRLKGILGTDRLLISDPKALHYMYSSGYNIRKHAVRSELARLATGEGLAWANNDVHKRQRRVNSPAFGTAEARSYVPIFTAYANKLATKWKESLGVDGSTVVNAPNFFTRYFLDVIGEVAFDYRFGAINDEHDPLSTALSSITPMLSVPGKSGIFIMGLLEILPVSLIRFFIDYAPFKGFRNGRRVARLAKGIAKELVEEKAEALLAGKSKRDIMSLLVKANASANERANLSETEMLAQMQTIMLAGHETTATTMSWTLFELTKHPDVQERLRAEIQATESAVHARGDTEFTAADFESMAYTTAVMKEVLRFHPVSYTSLREAARDEILPLSKPLVTKSGKTIIELPIAKHTVLVVSLAGYNRNKDVFGEDANKFNPERWLDGSLQDKATTKLGVYGNLMTFGSGHRACIGWRFAVYEYQAFLVELVKNFEFSIDPNLASKIRREASLVMVPTIAGEIELGSQLPVTIKAVDSL</sequence>
<dbReference type="Pfam" id="PF00067">
    <property type="entry name" value="p450"/>
    <property type="match status" value="1"/>
</dbReference>
<comment type="similarity">
    <text evidence="4 14">Belongs to the cytochrome P450 family.</text>
</comment>
<dbReference type="InterPro" id="IPR050121">
    <property type="entry name" value="Cytochrome_P450_monoxygenase"/>
</dbReference>
<evidence type="ECO:0000256" key="5">
    <source>
        <dbReference type="ARBA" id="ARBA00022617"/>
    </source>
</evidence>
<evidence type="ECO:0000256" key="8">
    <source>
        <dbReference type="ARBA" id="ARBA00022989"/>
    </source>
</evidence>
<dbReference type="GO" id="GO:0020037">
    <property type="term" value="F:heme binding"/>
    <property type="evidence" value="ECO:0007669"/>
    <property type="project" value="InterPro"/>
</dbReference>
<comment type="caution">
    <text evidence="15">The sequence shown here is derived from an EMBL/GenBank/DDBJ whole genome shotgun (WGS) entry which is preliminary data.</text>
</comment>